<feature type="region of interest" description="Disordered" evidence="1">
    <location>
        <begin position="19"/>
        <end position="58"/>
    </location>
</feature>
<dbReference type="Proteomes" id="UP001223072">
    <property type="component" value="Unassembled WGS sequence"/>
</dbReference>
<accession>A0ABU0RDZ0</accession>
<proteinExistence type="predicted"/>
<protein>
    <submittedName>
        <fullName evidence="2">Uncharacterized protein</fullName>
    </submittedName>
</protein>
<reference evidence="2 3" key="1">
    <citation type="submission" date="2023-07" db="EMBL/GenBank/DDBJ databases">
        <title>Comparative genomics of wheat-associated soil bacteria to identify genetic determinants of phenazine resistance.</title>
        <authorList>
            <person name="Mouncey N."/>
        </authorList>
    </citation>
    <scope>NUCLEOTIDE SEQUENCE [LARGE SCALE GENOMIC DNA]</scope>
    <source>
        <strain evidence="2 3">W2I16</strain>
    </source>
</reference>
<dbReference type="EMBL" id="JAUSZS010000002">
    <property type="protein sequence ID" value="MDQ0930202.1"/>
    <property type="molecule type" value="Genomic_DNA"/>
</dbReference>
<gene>
    <name evidence="2" type="ORF">QFZ49_000109</name>
</gene>
<keyword evidence="3" id="KW-1185">Reference proteome</keyword>
<evidence type="ECO:0000313" key="2">
    <source>
        <dbReference type="EMBL" id="MDQ0930202.1"/>
    </source>
</evidence>
<sequence>MPQPALRSRIFQDFFVRHQAPNTNNPDPLNLKPTARSHSWRPDTVRHAPHTMGRTGTDHSEYAAADVIPEGEAVTKTIQKNGVLGLIGAAAGLAGLLLAAAPTGAAAATADTSVAAATKHCVVLVGKAPANGGASPELYRYCSNKSAADARAHLKSSDALSKSGGRSIQATALMEWYSDDYYGGNSTTVYGDYGSCDGSGYSLRPDGYWSTNLTSARGYGTCTVAVFHNRALNYAATGRLPVPNVGGALNDNVGLIQVYYG</sequence>
<comment type="caution">
    <text evidence="2">The sequence shown here is derived from an EMBL/GenBank/DDBJ whole genome shotgun (WGS) entry which is preliminary data.</text>
</comment>
<evidence type="ECO:0000313" key="3">
    <source>
        <dbReference type="Proteomes" id="UP001223072"/>
    </source>
</evidence>
<name>A0ABU0RDZ0_9ACTN</name>
<evidence type="ECO:0000256" key="1">
    <source>
        <dbReference type="SAM" id="MobiDB-lite"/>
    </source>
</evidence>
<organism evidence="2 3">
    <name type="scientific">Streptomyces turgidiscabies</name>
    <dbReference type="NCBI Taxonomy" id="85558"/>
    <lineage>
        <taxon>Bacteria</taxon>
        <taxon>Bacillati</taxon>
        <taxon>Actinomycetota</taxon>
        <taxon>Actinomycetes</taxon>
        <taxon>Kitasatosporales</taxon>
        <taxon>Streptomycetaceae</taxon>
        <taxon>Streptomyces</taxon>
    </lineage>
</organism>